<proteinExistence type="predicted"/>
<keyword evidence="1" id="KW-0732">Signal</keyword>
<evidence type="ECO:0008006" key="4">
    <source>
        <dbReference type="Google" id="ProtNLM"/>
    </source>
</evidence>
<name>A0A918U396_9ACTN</name>
<dbReference type="Proteomes" id="UP000619244">
    <property type="component" value="Unassembled WGS sequence"/>
</dbReference>
<feature type="signal peptide" evidence="1">
    <location>
        <begin position="1"/>
        <end position="32"/>
    </location>
</feature>
<evidence type="ECO:0000313" key="2">
    <source>
        <dbReference type="EMBL" id="GGX86134.1"/>
    </source>
</evidence>
<protein>
    <recommendedName>
        <fullName evidence="4">LPXTG-motif cell wall anchor domain protein</fullName>
    </recommendedName>
</protein>
<dbReference type="AlphaFoldDB" id="A0A918U396"/>
<reference evidence="2" key="1">
    <citation type="journal article" date="2014" name="Int. J. Syst. Evol. Microbiol.">
        <title>Complete genome sequence of Corynebacterium casei LMG S-19264T (=DSM 44701T), isolated from a smear-ripened cheese.</title>
        <authorList>
            <consortium name="US DOE Joint Genome Institute (JGI-PGF)"/>
            <person name="Walter F."/>
            <person name="Albersmeier A."/>
            <person name="Kalinowski J."/>
            <person name="Ruckert C."/>
        </authorList>
    </citation>
    <scope>NUCLEOTIDE SEQUENCE</scope>
    <source>
        <strain evidence="2">JCM 4790</strain>
    </source>
</reference>
<dbReference type="Gene3D" id="2.60.40.230">
    <property type="entry name" value="Neocarzinostatin-like"/>
    <property type="match status" value="1"/>
</dbReference>
<reference evidence="2" key="2">
    <citation type="submission" date="2020-09" db="EMBL/GenBank/DDBJ databases">
        <authorList>
            <person name="Sun Q."/>
            <person name="Ohkuma M."/>
        </authorList>
    </citation>
    <scope>NUCLEOTIDE SEQUENCE</scope>
    <source>
        <strain evidence="2">JCM 4790</strain>
    </source>
</reference>
<comment type="caution">
    <text evidence="2">The sequence shown here is derived from an EMBL/GenBank/DDBJ whole genome shotgun (WGS) entry which is preliminary data.</text>
</comment>
<dbReference type="RefSeq" id="WP_190192124.1">
    <property type="nucleotide sequence ID" value="NZ_BMVU01000023.1"/>
</dbReference>
<dbReference type="InterPro" id="IPR027273">
    <property type="entry name" value="Neocarzinostatin-like"/>
</dbReference>
<organism evidence="2 3">
    <name type="scientific">Streptomyces minutiscleroticus</name>
    <dbReference type="NCBI Taxonomy" id="68238"/>
    <lineage>
        <taxon>Bacteria</taxon>
        <taxon>Bacillati</taxon>
        <taxon>Actinomycetota</taxon>
        <taxon>Actinomycetes</taxon>
        <taxon>Kitasatosporales</taxon>
        <taxon>Streptomycetaceae</taxon>
        <taxon>Streptomyces</taxon>
    </lineage>
</organism>
<accession>A0A918U396</accession>
<evidence type="ECO:0000313" key="3">
    <source>
        <dbReference type="Proteomes" id="UP000619244"/>
    </source>
</evidence>
<evidence type="ECO:0000256" key="1">
    <source>
        <dbReference type="SAM" id="SignalP"/>
    </source>
</evidence>
<dbReference type="SUPFAM" id="SSF49319">
    <property type="entry name" value="Actinoxanthin-like"/>
    <property type="match status" value="1"/>
</dbReference>
<dbReference type="EMBL" id="BMVU01000023">
    <property type="protein sequence ID" value="GGX86134.1"/>
    <property type="molecule type" value="Genomic_DNA"/>
</dbReference>
<feature type="chain" id="PRO_5036792238" description="LPXTG-motif cell wall anchor domain protein" evidence="1">
    <location>
        <begin position="33"/>
        <end position="178"/>
    </location>
</feature>
<gene>
    <name evidence="2" type="ORF">GCM10010358_45380</name>
</gene>
<keyword evidence="3" id="KW-1185">Reference proteome</keyword>
<sequence length="178" mass="17707">MRVPVARTAARAGLAVTASAALTLGLAGSASAATSTRTVTDGGTTYDLSVTAPDTASAGGQVVTVSGSGFNPSQGIYVGLCVVDGAQGAAKPTPCLGGQDESGSTGASHWVNNTFGGLFANTSKFGTGGSFSVQVFVKATLEDGSVCGEDVDCAVVTRADHLDSGDRKYDVHVPIAFR</sequence>